<evidence type="ECO:0000313" key="2">
    <source>
        <dbReference type="EMBL" id="SDL26787.1"/>
    </source>
</evidence>
<name>A0A1G9INS2_9FLAO</name>
<organism evidence="2 3">
    <name type="scientific">Kriegella aquimaris</name>
    <dbReference type="NCBI Taxonomy" id="192904"/>
    <lineage>
        <taxon>Bacteria</taxon>
        <taxon>Pseudomonadati</taxon>
        <taxon>Bacteroidota</taxon>
        <taxon>Flavobacteriia</taxon>
        <taxon>Flavobacteriales</taxon>
        <taxon>Flavobacteriaceae</taxon>
        <taxon>Kriegella</taxon>
    </lineage>
</organism>
<feature type="signal peptide" evidence="1">
    <location>
        <begin position="1"/>
        <end position="21"/>
    </location>
</feature>
<dbReference type="STRING" id="192904.SAMN04488514_101214"/>
<reference evidence="2 3" key="1">
    <citation type="submission" date="2016-10" db="EMBL/GenBank/DDBJ databases">
        <authorList>
            <person name="de Groot N.N."/>
        </authorList>
    </citation>
    <scope>NUCLEOTIDE SEQUENCE [LARGE SCALE GENOMIC DNA]</scope>
    <source>
        <strain evidence="2 3">DSM 19886</strain>
    </source>
</reference>
<evidence type="ECO:0008006" key="4">
    <source>
        <dbReference type="Google" id="ProtNLM"/>
    </source>
</evidence>
<gene>
    <name evidence="2" type="ORF">SAMN04488514_101214</name>
</gene>
<evidence type="ECO:0000313" key="3">
    <source>
        <dbReference type="Proteomes" id="UP000199440"/>
    </source>
</evidence>
<sequence length="184" mass="20306">MKTKVLLLFTAIAVMSCGSHSKKTVSQAQSQQLDDLMANKSFEIVSDWASPLATSSLNSVANAGLMGPGSNAGHINLIGNSNYLRIEGDSVSAYLPYFGERQMGGGYDSDNGNIQFEGVPEDYEISQDEQTKRYEISFKIRRKAENFTVRAILMPNLSSTFNVNSSQRFPIRYQGKVSKISKEE</sequence>
<proteinExistence type="predicted"/>
<dbReference type="PROSITE" id="PS51257">
    <property type="entry name" value="PROKAR_LIPOPROTEIN"/>
    <property type="match status" value="1"/>
</dbReference>
<dbReference type="InterPro" id="IPR025347">
    <property type="entry name" value="DUF4251"/>
</dbReference>
<keyword evidence="3" id="KW-1185">Reference proteome</keyword>
<dbReference type="Gene3D" id="2.40.128.410">
    <property type="match status" value="1"/>
</dbReference>
<dbReference type="Proteomes" id="UP000199440">
    <property type="component" value="Unassembled WGS sequence"/>
</dbReference>
<dbReference type="EMBL" id="FNGV01000001">
    <property type="protein sequence ID" value="SDL26787.1"/>
    <property type="molecule type" value="Genomic_DNA"/>
</dbReference>
<evidence type="ECO:0000256" key="1">
    <source>
        <dbReference type="SAM" id="SignalP"/>
    </source>
</evidence>
<accession>A0A1G9INS2</accession>
<keyword evidence="1" id="KW-0732">Signal</keyword>
<feature type="chain" id="PRO_5011632607" description="DUF4251 domain-containing protein" evidence="1">
    <location>
        <begin position="22"/>
        <end position="184"/>
    </location>
</feature>
<dbReference type="Pfam" id="PF14059">
    <property type="entry name" value="DUF4251"/>
    <property type="match status" value="1"/>
</dbReference>
<dbReference type="AlphaFoldDB" id="A0A1G9INS2"/>
<protein>
    <recommendedName>
        <fullName evidence="4">DUF4251 domain-containing protein</fullName>
    </recommendedName>
</protein>